<reference evidence="16" key="1">
    <citation type="submission" date="2022-01" db="EMBL/GenBank/DDBJ databases">
        <authorList>
            <person name="King R."/>
        </authorList>
    </citation>
    <scope>NUCLEOTIDE SEQUENCE</scope>
</reference>
<keyword evidence="7" id="KW-0862">Zinc</keyword>
<evidence type="ECO:0000259" key="14">
    <source>
        <dbReference type="PROSITE" id="PS50178"/>
    </source>
</evidence>
<dbReference type="InterPro" id="IPR011011">
    <property type="entry name" value="Znf_FYVE_PHD"/>
</dbReference>
<dbReference type="Proteomes" id="UP001153620">
    <property type="component" value="Chromosome 3"/>
</dbReference>
<dbReference type="OrthoDB" id="271628at2759"/>
<evidence type="ECO:0000256" key="11">
    <source>
        <dbReference type="PIRSR" id="PIRSR630564-2"/>
    </source>
</evidence>
<dbReference type="GO" id="GO:0005737">
    <property type="term" value="C:cytoplasm"/>
    <property type="evidence" value="ECO:0007669"/>
    <property type="project" value="TreeGrafter"/>
</dbReference>
<keyword evidence="4" id="KW-0479">Metal-binding</keyword>
<evidence type="ECO:0000256" key="4">
    <source>
        <dbReference type="ARBA" id="ARBA00022723"/>
    </source>
</evidence>
<dbReference type="InterPro" id="IPR000306">
    <property type="entry name" value="Znf_FYVE"/>
</dbReference>
<dbReference type="Pfam" id="PF01363">
    <property type="entry name" value="FYVE"/>
    <property type="match status" value="1"/>
</dbReference>
<evidence type="ECO:0000256" key="1">
    <source>
        <dbReference type="ARBA" id="ARBA00004370"/>
    </source>
</evidence>
<feature type="binding site" evidence="11">
    <location>
        <begin position="337"/>
        <end position="338"/>
    </location>
    <ligand>
        <name>substrate</name>
    </ligand>
</feature>
<dbReference type="Pfam" id="PF06602">
    <property type="entry name" value="Myotub-related"/>
    <property type="match status" value="1"/>
</dbReference>
<dbReference type="PROSITE" id="PS51339">
    <property type="entry name" value="PPASE_MYOTUBULARIN"/>
    <property type="match status" value="1"/>
</dbReference>
<feature type="binding site" evidence="11">
    <location>
        <begin position="399"/>
        <end position="405"/>
    </location>
    <ligand>
        <name>substrate</name>
    </ligand>
</feature>
<name>A0A9N9WXA4_9DIPT</name>
<evidence type="ECO:0000256" key="7">
    <source>
        <dbReference type="ARBA" id="ARBA00022833"/>
    </source>
</evidence>
<dbReference type="EC" id="3.1.3.95" evidence="3"/>
<dbReference type="GO" id="GO:0052629">
    <property type="term" value="F:phosphatidylinositol-3,5-bisphosphate 3-phosphatase activity"/>
    <property type="evidence" value="ECO:0007669"/>
    <property type="project" value="UniProtKB-EC"/>
</dbReference>
<dbReference type="PANTHER" id="PTHR10807">
    <property type="entry name" value="MYOTUBULARIN-RELATED"/>
    <property type="match status" value="1"/>
</dbReference>
<reference evidence="16" key="2">
    <citation type="submission" date="2022-10" db="EMBL/GenBank/DDBJ databases">
        <authorList>
            <consortium name="ENA_rothamsted_submissions"/>
            <consortium name="culmorum"/>
            <person name="King R."/>
        </authorList>
    </citation>
    <scope>NUCLEOTIDE SEQUENCE</scope>
</reference>
<dbReference type="AlphaFoldDB" id="A0A9N9WXA4"/>
<proteinExistence type="inferred from homology"/>
<evidence type="ECO:0000256" key="8">
    <source>
        <dbReference type="ARBA" id="ARBA00023136"/>
    </source>
</evidence>
<dbReference type="InterPro" id="IPR030564">
    <property type="entry name" value="Myotubularin"/>
</dbReference>
<dbReference type="GO" id="GO:0016020">
    <property type="term" value="C:membrane"/>
    <property type="evidence" value="ECO:0007669"/>
    <property type="project" value="UniProtKB-SubCell"/>
</dbReference>
<protein>
    <recommendedName>
        <fullName evidence="3">phosphatidylinositol-3,5-bisphosphate 3-phosphatase</fullName>
        <ecNumber evidence="3">3.1.3.95</ecNumber>
    </recommendedName>
    <alternativeName>
        <fullName evidence="9">Phosphatidylinositol-3,5-bisphosphate 3-phosphatase</fullName>
    </alternativeName>
</protein>
<dbReference type="SUPFAM" id="SSF50729">
    <property type="entry name" value="PH domain-like"/>
    <property type="match status" value="1"/>
</dbReference>
<evidence type="ECO:0000256" key="2">
    <source>
        <dbReference type="ARBA" id="ARBA00007471"/>
    </source>
</evidence>
<dbReference type="EMBL" id="OU895879">
    <property type="protein sequence ID" value="CAG9809853.1"/>
    <property type="molecule type" value="Genomic_DNA"/>
</dbReference>
<evidence type="ECO:0000256" key="13">
    <source>
        <dbReference type="SAM" id="MobiDB-lite"/>
    </source>
</evidence>
<dbReference type="GO" id="GO:0008270">
    <property type="term" value="F:zinc ion binding"/>
    <property type="evidence" value="ECO:0007669"/>
    <property type="project" value="UniProtKB-KW"/>
</dbReference>
<evidence type="ECO:0000313" key="17">
    <source>
        <dbReference type="Proteomes" id="UP001153620"/>
    </source>
</evidence>
<keyword evidence="8" id="KW-0472">Membrane</keyword>
<keyword evidence="5 12" id="KW-0863">Zinc-finger</keyword>
<dbReference type="SMART" id="SM00064">
    <property type="entry name" value="FYVE"/>
    <property type="match status" value="1"/>
</dbReference>
<feature type="region of interest" description="Disordered" evidence="13">
    <location>
        <begin position="634"/>
        <end position="654"/>
    </location>
</feature>
<dbReference type="GO" id="GO:0019903">
    <property type="term" value="F:protein phosphatase binding"/>
    <property type="evidence" value="ECO:0007669"/>
    <property type="project" value="TreeGrafter"/>
</dbReference>
<dbReference type="GO" id="GO:0004438">
    <property type="term" value="F:phosphatidylinositol-3-phosphate phosphatase activity"/>
    <property type="evidence" value="ECO:0007669"/>
    <property type="project" value="TreeGrafter"/>
</dbReference>
<evidence type="ECO:0000256" key="12">
    <source>
        <dbReference type="PROSITE-ProRule" id="PRU00091"/>
    </source>
</evidence>
<keyword evidence="17" id="KW-1185">Reference proteome</keyword>
<feature type="domain" description="FYVE-type" evidence="14">
    <location>
        <begin position="932"/>
        <end position="992"/>
    </location>
</feature>
<evidence type="ECO:0000256" key="3">
    <source>
        <dbReference type="ARBA" id="ARBA00012903"/>
    </source>
</evidence>
<evidence type="ECO:0000313" key="16">
    <source>
        <dbReference type="EMBL" id="CAG9809853.1"/>
    </source>
</evidence>
<evidence type="ECO:0000256" key="10">
    <source>
        <dbReference type="PIRSR" id="PIRSR630564-1"/>
    </source>
</evidence>
<sequence length="996" mass="113353">MDETEDSPTSLWMIRAAELFPKERTEKEDANLQIPFNELPGESVKYIGKCENGKLAISNYRLYLSNSAKSFETSIPLRVIEAVQIKEIFQLIISCKDSVTYVCSFSSNESCAEWYNRIAIATGVPDQLESLFAFPFHAWVSESTTCLDQEWFNRLQHATDYDEYFQRELERLQFDLKGAWRVSTINSDFKLCQSYPKQMIVPACISDETLTSVSSFRSSKRIPVVTWRHRSGAIICRSSQPEVGWLGWRNNKDEQLLKALADACSFDNGTNSPKTELELDSSDTSQTENVDIDKPKKILIVDARSYASAVTNRARGGGVECAEYYPSAEIQFMNLGNIHVIRKSFQSLRQLCALEMDIPNWYSLLEKTNWLQHISGLISATNIVCHAIEKSNRPVLIHCSDGWDRTPQISATAQLCLDPFYRTIEGFKILVEKEWLSFGHKFGDRIGHGVGSDDTNERCPVFLQWIDCIHQIHHQYPCNFEFSKGFLIKLAQHVHSCLFGTFLCNTYKERIENSIFDRTFSVWPFLSSPIYKNPLYQANRDKVLWPSHNVRNLIFWNDFYLGSFHTPHNNGNLEISNDTIYTENGIIKTRSFDDLVSEIKSKENSTRRLSDPSIVFGDNNMPLTVSIFQENSSSSSATTATNNNINHHNNINQQNSINNTINNIDVIKIMENGSKVVNGDSSELKCDVESKEIINCNGNNHHDDLNNFKNAQNGTDNDKITESTINDKIEDEKINGNGHHVPFDDCNKDEVDSVKAIEIETKLSGDMNVKACTMPITIDNLEQHLKRTKLNYPSVNGHKNESDTKSKKESTSSNDSQLSTPALRSATPAILDRNFILPDGLSHALSQENLRLQQLVYEHKLKEEALQNELYLMRLALLKTTSCQCNNNQNTKTNSANMSEDAHPECNSENSICSWEAVEEKCGPTITPWIPDHARNKCKICQIEFWLGRRKHHCRFCKEIFCADCSDNFAQLPNEACQPPVRLCETCYKSITEKDN</sequence>
<feature type="active site" description="Phosphocysteine intermediate" evidence="10">
    <location>
        <position position="399"/>
    </location>
</feature>
<evidence type="ECO:0000256" key="9">
    <source>
        <dbReference type="ARBA" id="ARBA00032571"/>
    </source>
</evidence>
<keyword evidence="6" id="KW-0378">Hydrolase</keyword>
<dbReference type="InterPro" id="IPR013083">
    <property type="entry name" value="Znf_RING/FYVE/PHD"/>
</dbReference>
<dbReference type="SUPFAM" id="SSF57903">
    <property type="entry name" value="FYVE/PHD zinc finger"/>
    <property type="match status" value="1"/>
</dbReference>
<accession>A0A9N9WXA4</accession>
<dbReference type="PANTHER" id="PTHR10807:SF75">
    <property type="entry name" value="PHOSPHATIDYLINOSITOL-3-PHOSPHATE PHOSPHATASE"/>
    <property type="match status" value="1"/>
</dbReference>
<dbReference type="Gene3D" id="3.30.40.10">
    <property type="entry name" value="Zinc/RING finger domain, C3HC4 (zinc finger)"/>
    <property type="match status" value="1"/>
</dbReference>
<dbReference type="GO" id="GO:0046856">
    <property type="term" value="P:phosphatidylinositol dephosphorylation"/>
    <property type="evidence" value="ECO:0007669"/>
    <property type="project" value="TreeGrafter"/>
</dbReference>
<dbReference type="SUPFAM" id="SSF52799">
    <property type="entry name" value="(Phosphotyrosine protein) phosphatases II"/>
    <property type="match status" value="1"/>
</dbReference>
<dbReference type="InterPro" id="IPR017455">
    <property type="entry name" value="Znf_FYVE-rel"/>
</dbReference>
<evidence type="ECO:0000256" key="5">
    <source>
        <dbReference type="ARBA" id="ARBA00022771"/>
    </source>
</evidence>
<feature type="compositionally biased region" description="Basic and acidic residues" evidence="13">
    <location>
        <begin position="798"/>
        <end position="810"/>
    </location>
</feature>
<comment type="subcellular location">
    <subcellularLocation>
        <location evidence="1">Membrane</location>
    </subcellularLocation>
</comment>
<comment type="similarity">
    <text evidence="2">Belongs to the protein-tyrosine phosphatase family. Non-receptor class myotubularin subfamily.</text>
</comment>
<evidence type="ECO:0000259" key="15">
    <source>
        <dbReference type="PROSITE" id="PS51339"/>
    </source>
</evidence>
<organism evidence="16 17">
    <name type="scientific">Chironomus riparius</name>
    <dbReference type="NCBI Taxonomy" id="315576"/>
    <lineage>
        <taxon>Eukaryota</taxon>
        <taxon>Metazoa</taxon>
        <taxon>Ecdysozoa</taxon>
        <taxon>Arthropoda</taxon>
        <taxon>Hexapoda</taxon>
        <taxon>Insecta</taxon>
        <taxon>Pterygota</taxon>
        <taxon>Neoptera</taxon>
        <taxon>Endopterygota</taxon>
        <taxon>Diptera</taxon>
        <taxon>Nematocera</taxon>
        <taxon>Chironomoidea</taxon>
        <taxon>Chironomidae</taxon>
        <taxon>Chironominae</taxon>
        <taxon>Chironomus</taxon>
    </lineage>
</organism>
<dbReference type="InterPro" id="IPR029021">
    <property type="entry name" value="Prot-tyrosine_phosphatase-like"/>
</dbReference>
<dbReference type="GO" id="GO:0010506">
    <property type="term" value="P:regulation of autophagy"/>
    <property type="evidence" value="ECO:0007669"/>
    <property type="project" value="TreeGrafter"/>
</dbReference>
<feature type="domain" description="Myotubularin phosphatase" evidence="15">
    <location>
        <begin position="159"/>
        <end position="560"/>
    </location>
</feature>
<gene>
    <name evidence="16" type="ORF">CHIRRI_LOCUS12673</name>
</gene>
<evidence type="ECO:0000256" key="6">
    <source>
        <dbReference type="ARBA" id="ARBA00022801"/>
    </source>
</evidence>
<dbReference type="InterPro" id="IPR010569">
    <property type="entry name" value="Myotubularin-like_Pase_dom"/>
</dbReference>
<dbReference type="PROSITE" id="PS50178">
    <property type="entry name" value="ZF_FYVE"/>
    <property type="match status" value="1"/>
</dbReference>
<feature type="region of interest" description="Disordered" evidence="13">
    <location>
        <begin position="790"/>
        <end position="824"/>
    </location>
</feature>